<keyword evidence="1" id="KW-0472">Membrane</keyword>
<reference evidence="3" key="1">
    <citation type="journal article" date="2020" name="ISME J.">
        <title>Gammaproteobacteria mediating utilization of methyl-, sulfur- and petroleum organic compounds in deep ocean hydrothermal plumes.</title>
        <authorList>
            <person name="Zhou Z."/>
            <person name="Liu Y."/>
            <person name="Pan J."/>
            <person name="Cron B.R."/>
            <person name="Toner B.M."/>
            <person name="Anantharaman K."/>
            <person name="Breier J.A."/>
            <person name="Dick G.J."/>
            <person name="Li M."/>
        </authorList>
    </citation>
    <scope>NUCLEOTIDE SEQUENCE</scope>
    <source>
        <strain evidence="3">SZUA-1534</strain>
    </source>
</reference>
<dbReference type="Pfam" id="PF10102">
    <property type="entry name" value="DUF2341"/>
    <property type="match status" value="1"/>
</dbReference>
<feature type="transmembrane region" description="Helical" evidence="1">
    <location>
        <begin position="12"/>
        <end position="37"/>
    </location>
</feature>
<evidence type="ECO:0000259" key="2">
    <source>
        <dbReference type="Pfam" id="PF10102"/>
    </source>
</evidence>
<sequence length="637" mass="74427">MLGLSKLKSKKGYIFTFEAVVAVMIALLVFYVGYFAITHNILTFQEKKRDIEAFEKSNLIADKIFKDYEFPSNSYVPDYLRFVEKVRESYYTTRDTIPGTFDPFSVRGIEDESNVTYERTWEYIINISNPNNYTLKDFQVLVVLTPSNFNFDFSPHGKGISFWENKSGTLEEIPYWIEIWKYNRIGRVWIRVSEIPANGYTIVYLKRDEGGSSSIRDNGEAVFLFFDDFEDKNLWDKWEVKRGEKEDWEIIEDNELPFYNKDSKNHVAHLKPSSRKYRSIISKDPIKVSDGEIYILEAVVKGHTGAVGGSADSPDTMVGFYASPEVKYFFNSFTGWRQIFRICFYYDDPYSEIVPVSTKIIFTYDNVWYHEKFILEHKNNPGLRICNASIWRFFNGYYGDPNPNDNRESMIKVYCNVTVQPSIRKHVVLGTGQGTHSEEYWFDNVRARRYAPKINVDVRENIQESVKTVVVRSPYYFENIPEVTSNVNIIRVVYPVQNFSNTYVKTESRLVPVKMWRYGDYKEISENISKGEILYFGTRRPSDLEYIKISAKEPVKAVISVNGIPFEMEIDTTPKISGFGKVINRHKWEMYQPNEIKILYISKDVPITLDIKYSENCNIYVLKFKPVNISCVLPLKN</sequence>
<evidence type="ECO:0000256" key="1">
    <source>
        <dbReference type="SAM" id="Phobius"/>
    </source>
</evidence>
<organism evidence="3 4">
    <name type="scientific">Methanothermococcus okinawensis</name>
    <dbReference type="NCBI Taxonomy" id="155863"/>
    <lineage>
        <taxon>Archaea</taxon>
        <taxon>Methanobacteriati</taxon>
        <taxon>Methanobacteriota</taxon>
        <taxon>Methanomada group</taxon>
        <taxon>Methanococci</taxon>
        <taxon>Methanococcales</taxon>
        <taxon>Methanococcaceae</taxon>
        <taxon>Methanothermococcus</taxon>
    </lineage>
</organism>
<keyword evidence="1" id="KW-1133">Transmembrane helix</keyword>
<evidence type="ECO:0000313" key="3">
    <source>
        <dbReference type="EMBL" id="HIQ32577.1"/>
    </source>
</evidence>
<accession>A0A832ZYP9</accession>
<keyword evidence="1" id="KW-0812">Transmembrane</keyword>
<comment type="caution">
    <text evidence="3">The sequence shown here is derived from an EMBL/GenBank/DDBJ whole genome shotgun (WGS) entry which is preliminary data.</text>
</comment>
<protein>
    <submittedName>
        <fullName evidence="3">DUF2341 domain-containing protein</fullName>
    </submittedName>
</protein>
<gene>
    <name evidence="3" type="ORF">EYH55_03755</name>
</gene>
<proteinExistence type="predicted"/>
<evidence type="ECO:0000313" key="4">
    <source>
        <dbReference type="Proteomes" id="UP000623215"/>
    </source>
</evidence>
<dbReference type="AlphaFoldDB" id="A0A832ZYP9"/>
<dbReference type="InterPro" id="IPR018765">
    <property type="entry name" value="DUF2341"/>
</dbReference>
<feature type="domain" description="DUF2341" evidence="2">
    <location>
        <begin position="170"/>
        <end position="239"/>
    </location>
</feature>
<name>A0A832ZYP9_9EURY</name>
<dbReference type="EMBL" id="DQVW01000066">
    <property type="protein sequence ID" value="HIQ32577.1"/>
    <property type="molecule type" value="Genomic_DNA"/>
</dbReference>
<dbReference type="Proteomes" id="UP000623215">
    <property type="component" value="Unassembled WGS sequence"/>
</dbReference>